<comment type="caution">
    <text evidence="2">The sequence shown here is derived from an EMBL/GenBank/DDBJ whole genome shotgun (WGS) entry which is preliminary data.</text>
</comment>
<gene>
    <name evidence="2" type="ORF">SKAU_G00087010</name>
</gene>
<evidence type="ECO:0000256" key="1">
    <source>
        <dbReference type="SAM" id="MobiDB-lite"/>
    </source>
</evidence>
<dbReference type="Proteomes" id="UP001152622">
    <property type="component" value="Chromosome 3"/>
</dbReference>
<reference evidence="2" key="1">
    <citation type="journal article" date="2023" name="Science">
        <title>Genome structures resolve the early diversification of teleost fishes.</title>
        <authorList>
            <person name="Parey E."/>
            <person name="Louis A."/>
            <person name="Montfort J."/>
            <person name="Bouchez O."/>
            <person name="Roques C."/>
            <person name="Iampietro C."/>
            <person name="Lluch J."/>
            <person name="Castinel A."/>
            <person name="Donnadieu C."/>
            <person name="Desvignes T."/>
            <person name="Floi Bucao C."/>
            <person name="Jouanno E."/>
            <person name="Wen M."/>
            <person name="Mejri S."/>
            <person name="Dirks R."/>
            <person name="Jansen H."/>
            <person name="Henkel C."/>
            <person name="Chen W.J."/>
            <person name="Zahm M."/>
            <person name="Cabau C."/>
            <person name="Klopp C."/>
            <person name="Thompson A.W."/>
            <person name="Robinson-Rechavi M."/>
            <person name="Braasch I."/>
            <person name="Lecointre G."/>
            <person name="Bobe J."/>
            <person name="Postlethwait J.H."/>
            <person name="Berthelot C."/>
            <person name="Roest Crollius H."/>
            <person name="Guiguen Y."/>
        </authorList>
    </citation>
    <scope>NUCLEOTIDE SEQUENCE</scope>
    <source>
        <strain evidence="2">WJC10195</strain>
    </source>
</reference>
<feature type="region of interest" description="Disordered" evidence="1">
    <location>
        <begin position="19"/>
        <end position="43"/>
    </location>
</feature>
<keyword evidence="3" id="KW-1185">Reference proteome</keyword>
<accession>A0A9Q1J650</accession>
<organism evidence="2 3">
    <name type="scientific">Synaphobranchus kaupii</name>
    <name type="common">Kaup's arrowtooth eel</name>
    <dbReference type="NCBI Taxonomy" id="118154"/>
    <lineage>
        <taxon>Eukaryota</taxon>
        <taxon>Metazoa</taxon>
        <taxon>Chordata</taxon>
        <taxon>Craniata</taxon>
        <taxon>Vertebrata</taxon>
        <taxon>Euteleostomi</taxon>
        <taxon>Actinopterygii</taxon>
        <taxon>Neopterygii</taxon>
        <taxon>Teleostei</taxon>
        <taxon>Anguilliformes</taxon>
        <taxon>Synaphobranchidae</taxon>
        <taxon>Synaphobranchus</taxon>
    </lineage>
</organism>
<evidence type="ECO:0000313" key="2">
    <source>
        <dbReference type="EMBL" id="KAJ8368673.1"/>
    </source>
</evidence>
<name>A0A9Q1J650_SYNKA</name>
<dbReference type="EMBL" id="JAINUF010000003">
    <property type="protein sequence ID" value="KAJ8368673.1"/>
    <property type="molecule type" value="Genomic_DNA"/>
</dbReference>
<protein>
    <submittedName>
        <fullName evidence="2">Uncharacterized protein</fullName>
    </submittedName>
</protein>
<dbReference type="AlphaFoldDB" id="A0A9Q1J650"/>
<proteinExistence type="predicted"/>
<sequence>MPDLYPVISAHRAEPPRVWGGALDRRGPGTRLRAGARRAAGRRGISSRTALALSGLKANPRTAESVSFR</sequence>
<evidence type="ECO:0000313" key="3">
    <source>
        <dbReference type="Proteomes" id="UP001152622"/>
    </source>
</evidence>